<evidence type="ECO:0000313" key="2">
    <source>
        <dbReference type="EMBL" id="BCX47930.1"/>
    </source>
</evidence>
<name>A0ABN6H8X5_9BACT</name>
<proteinExistence type="predicted"/>
<dbReference type="PANTHER" id="PTHR34512:SF30">
    <property type="entry name" value="OUTER MEMBRANE PROTEIN ASSEMBLY FACTOR BAMB"/>
    <property type="match status" value="1"/>
</dbReference>
<sequence length="450" mass="50275">MRVLAILLIPVLLPDIRAADPAPLADNATTEEWPHFLGPHFDATTREQPLLEKWPEAGLKVVWEAPRGEGYSCPVIADGRLFHFHQVDGGETLDCLDPATGEKEWSFSYPIEYRDRYGFSAGPRSSPVVADGRVFIAGVTAQLNCIDAKTGKRIWHRDLEKDYAVPQYFFGYGPTPFVHGDKLIINVGGKADGDKGVCVAAFDVKTGKTLWEVTDTWGASYASPMVAELRGKTCALVMAGGESKPAHGGLLTIEVETGKVLDRFPWRARKYESVLASSPLAIDDRRVFISECYELGGVLLEFDEELKSRPVWKQREFGMHFMMPIVKDGHLFGFAGRNPPDTEFKCVDLEKGEIAWTKDYRWQENGMIEGLFRGSLLQAGDRYFALGEDGIFIELRISPKGTEEVQRTRLFTAREAWTLPALHRGLLYVVQNTPAADAGRRLICYDLRGE</sequence>
<accession>A0ABN6H8X5</accession>
<reference evidence="2 3" key="1">
    <citation type="submission" date="2021-06" db="EMBL/GenBank/DDBJ databases">
        <title>Complete genome of Haloferula helveola possessing various polysaccharide degrading enzymes.</title>
        <authorList>
            <person name="Takami H."/>
            <person name="Huang C."/>
            <person name="Hamasaki K."/>
        </authorList>
    </citation>
    <scope>NUCLEOTIDE SEQUENCE [LARGE SCALE GENOMIC DNA]</scope>
    <source>
        <strain evidence="2 3">CN-1</strain>
    </source>
</reference>
<protein>
    <recommendedName>
        <fullName evidence="1">Pyrrolo-quinoline quinone repeat domain-containing protein</fullName>
    </recommendedName>
</protein>
<evidence type="ECO:0000313" key="3">
    <source>
        <dbReference type="Proteomes" id="UP001374893"/>
    </source>
</evidence>
<dbReference type="PANTHER" id="PTHR34512">
    <property type="entry name" value="CELL SURFACE PROTEIN"/>
    <property type="match status" value="1"/>
</dbReference>
<feature type="domain" description="Pyrrolo-quinoline quinone repeat" evidence="1">
    <location>
        <begin position="91"/>
        <end position="357"/>
    </location>
</feature>
<dbReference type="Proteomes" id="UP001374893">
    <property type="component" value="Chromosome"/>
</dbReference>
<organism evidence="2 3">
    <name type="scientific">Haloferula helveola</name>
    <dbReference type="NCBI Taxonomy" id="490095"/>
    <lineage>
        <taxon>Bacteria</taxon>
        <taxon>Pseudomonadati</taxon>
        <taxon>Verrucomicrobiota</taxon>
        <taxon>Verrucomicrobiia</taxon>
        <taxon>Verrucomicrobiales</taxon>
        <taxon>Verrucomicrobiaceae</taxon>
        <taxon>Haloferula</taxon>
    </lineage>
</organism>
<dbReference type="InterPro" id="IPR015943">
    <property type="entry name" value="WD40/YVTN_repeat-like_dom_sf"/>
</dbReference>
<evidence type="ECO:0000259" key="1">
    <source>
        <dbReference type="Pfam" id="PF13360"/>
    </source>
</evidence>
<dbReference type="Pfam" id="PF13360">
    <property type="entry name" value="PQQ_2"/>
    <property type="match status" value="1"/>
</dbReference>
<dbReference type="SUPFAM" id="SSF50998">
    <property type="entry name" value="Quinoprotein alcohol dehydrogenase-like"/>
    <property type="match status" value="1"/>
</dbReference>
<dbReference type="InterPro" id="IPR002372">
    <property type="entry name" value="PQQ_rpt_dom"/>
</dbReference>
<gene>
    <name evidence="2" type="ORF">HAHE_18380</name>
</gene>
<dbReference type="EMBL" id="AP024702">
    <property type="protein sequence ID" value="BCX47930.1"/>
    <property type="molecule type" value="Genomic_DNA"/>
</dbReference>
<dbReference type="InterPro" id="IPR011047">
    <property type="entry name" value="Quinoprotein_ADH-like_sf"/>
</dbReference>
<keyword evidence="3" id="KW-1185">Reference proteome</keyword>
<dbReference type="Gene3D" id="2.130.10.10">
    <property type="entry name" value="YVTN repeat-like/Quinoprotein amine dehydrogenase"/>
    <property type="match status" value="1"/>
</dbReference>